<dbReference type="PANTHER" id="PTHR33295">
    <property type="entry name" value="ATPASE"/>
    <property type="match status" value="1"/>
</dbReference>
<dbReference type="EMBL" id="FNAC01000005">
    <property type="protein sequence ID" value="SDC74988.1"/>
    <property type="molecule type" value="Genomic_DNA"/>
</dbReference>
<reference evidence="4" key="1">
    <citation type="submission" date="2016-10" db="EMBL/GenBank/DDBJ databases">
        <authorList>
            <person name="Varghese N."/>
            <person name="Submissions S."/>
        </authorList>
    </citation>
    <scope>NUCLEOTIDE SEQUENCE [LARGE SCALE GENOMIC DNA]</scope>
    <source>
        <strain evidence="4">DSM 23095</strain>
    </source>
</reference>
<sequence length="412" mass="48158">MSNIIGRIMLLKEEIELAVNRQKKLFDQNLPLTRREAKSKINQGSRQIEVITGIRRSGKSSLMRQLIDEFSPNFSYLNFEDPRIFDFTVVDFSKLDEILESSGPPYFFDEIQNVKGWEVYVRQLHDRGQKVFITGSNASLLSRELGTRLTGRYLAYEIFPFSYSEFLAYCNWEDNAENFQNYLDLGGFPEYLRDRNPEILQNLLKDIVFRDIAIRYSIKNTKTLLDITLYLISNVGKEISYNGIKKTFAVGSANTVSDYLNWLEDAYLLFFLPRFSWSAKSISKNPKKVYCIDTGFARANSLSFSKDQGRLLKNLVYLILRKTSFQLFYFREKKECDFVVFEEKTCRWAIQVSEKIHSENKNREIEGLFEAMSFFDLKEGFILTLDQEDSLSVDGKMIRILPVRAFQKIYLS</sequence>
<organism evidence="3 4">
    <name type="scientific">Algoriphagus faecimaris</name>
    <dbReference type="NCBI Taxonomy" id="686796"/>
    <lineage>
        <taxon>Bacteria</taxon>
        <taxon>Pseudomonadati</taxon>
        <taxon>Bacteroidota</taxon>
        <taxon>Cytophagia</taxon>
        <taxon>Cytophagales</taxon>
        <taxon>Cyclobacteriaceae</taxon>
        <taxon>Algoriphagus</taxon>
    </lineage>
</organism>
<dbReference type="AlphaFoldDB" id="A0A1G6P4T4"/>
<dbReference type="SUPFAM" id="SSF52540">
    <property type="entry name" value="P-loop containing nucleoside triphosphate hydrolases"/>
    <property type="match status" value="1"/>
</dbReference>
<name>A0A1G6P4T4_9BACT</name>
<feature type="domain" description="DUF4143" evidence="2">
    <location>
        <begin position="210"/>
        <end position="352"/>
    </location>
</feature>
<dbReference type="Pfam" id="PF13635">
    <property type="entry name" value="DUF4143"/>
    <property type="match status" value="1"/>
</dbReference>
<protein>
    <recommendedName>
        <fullName evidence="5">AAA+ ATPase domain-containing protein</fullName>
    </recommendedName>
</protein>
<dbReference type="InterPro" id="IPR027417">
    <property type="entry name" value="P-loop_NTPase"/>
</dbReference>
<feature type="domain" description="AAA" evidence="1">
    <location>
        <begin position="46"/>
        <end position="167"/>
    </location>
</feature>
<dbReference type="Gene3D" id="3.40.50.300">
    <property type="entry name" value="P-loop containing nucleotide triphosphate hydrolases"/>
    <property type="match status" value="1"/>
</dbReference>
<gene>
    <name evidence="3" type="ORF">SAMN04488104_100545</name>
</gene>
<evidence type="ECO:0000313" key="4">
    <source>
        <dbReference type="Proteomes" id="UP000199060"/>
    </source>
</evidence>
<dbReference type="InterPro" id="IPR025420">
    <property type="entry name" value="DUF4143"/>
</dbReference>
<evidence type="ECO:0008006" key="5">
    <source>
        <dbReference type="Google" id="ProtNLM"/>
    </source>
</evidence>
<dbReference type="InterPro" id="IPR041682">
    <property type="entry name" value="AAA_14"/>
</dbReference>
<dbReference type="STRING" id="686796.SAMN04488104_100545"/>
<accession>A0A1G6P4T4</accession>
<evidence type="ECO:0000259" key="2">
    <source>
        <dbReference type="Pfam" id="PF13635"/>
    </source>
</evidence>
<proteinExistence type="predicted"/>
<dbReference type="Proteomes" id="UP000199060">
    <property type="component" value="Unassembled WGS sequence"/>
</dbReference>
<evidence type="ECO:0000259" key="1">
    <source>
        <dbReference type="Pfam" id="PF13173"/>
    </source>
</evidence>
<evidence type="ECO:0000313" key="3">
    <source>
        <dbReference type="EMBL" id="SDC74988.1"/>
    </source>
</evidence>
<dbReference type="PANTHER" id="PTHR33295:SF8">
    <property type="entry name" value="AAA+ ATPASE DOMAIN-CONTAINING PROTEIN"/>
    <property type="match status" value="1"/>
</dbReference>
<keyword evidence="4" id="KW-1185">Reference proteome</keyword>
<dbReference type="Pfam" id="PF13173">
    <property type="entry name" value="AAA_14"/>
    <property type="match status" value="1"/>
</dbReference>
<dbReference type="RefSeq" id="WP_240507734.1">
    <property type="nucleotide sequence ID" value="NZ_FNAC01000005.1"/>
</dbReference>